<accession>A0A846WQK3</accession>
<dbReference type="Pfam" id="PF07730">
    <property type="entry name" value="HisKA_3"/>
    <property type="match status" value="1"/>
</dbReference>
<feature type="transmembrane region" description="Helical" evidence="10">
    <location>
        <begin position="83"/>
        <end position="102"/>
    </location>
</feature>
<dbReference type="CDD" id="cd16917">
    <property type="entry name" value="HATPase_UhpB-NarQ-NarX-like"/>
    <property type="match status" value="1"/>
</dbReference>
<evidence type="ECO:0000256" key="6">
    <source>
        <dbReference type="ARBA" id="ARBA00022777"/>
    </source>
</evidence>
<name>A0A846WQK3_9ACTN</name>
<keyword evidence="4" id="KW-0808">Transferase</keyword>
<dbReference type="RefSeq" id="WP_006371260.1">
    <property type="nucleotide sequence ID" value="NZ_CP085887.1"/>
</dbReference>
<keyword evidence="8" id="KW-0902">Two-component regulatory system</keyword>
<keyword evidence="10" id="KW-0812">Transmembrane</keyword>
<comment type="caution">
    <text evidence="12">The sequence shown here is derived from an EMBL/GenBank/DDBJ whole genome shotgun (WGS) entry which is preliminary data.</text>
</comment>
<reference evidence="12 13" key="1">
    <citation type="submission" date="2020-04" db="EMBL/GenBank/DDBJ databases">
        <title>MicrobeNet Type strains.</title>
        <authorList>
            <person name="Nicholson A.C."/>
        </authorList>
    </citation>
    <scope>NUCLEOTIDE SEQUENCE [LARGE SCALE GENOMIC DNA]</scope>
    <source>
        <strain evidence="12 13">ATCC BAA-14</strain>
    </source>
</reference>
<dbReference type="GO" id="GO:0046983">
    <property type="term" value="F:protein dimerization activity"/>
    <property type="evidence" value="ECO:0007669"/>
    <property type="project" value="InterPro"/>
</dbReference>
<evidence type="ECO:0000256" key="3">
    <source>
        <dbReference type="ARBA" id="ARBA00022553"/>
    </source>
</evidence>
<evidence type="ECO:0000256" key="1">
    <source>
        <dbReference type="ARBA" id="ARBA00000085"/>
    </source>
</evidence>
<keyword evidence="5" id="KW-0547">Nucleotide-binding</keyword>
<gene>
    <name evidence="12" type="ORF">HGA05_13510</name>
</gene>
<keyword evidence="6 12" id="KW-0418">Kinase</keyword>
<feature type="domain" description="Signal transduction histidine kinase subgroup 3 dimerisation and phosphoacceptor" evidence="11">
    <location>
        <begin position="191"/>
        <end position="258"/>
    </location>
</feature>
<feature type="transmembrane region" description="Helical" evidence="10">
    <location>
        <begin position="52"/>
        <end position="71"/>
    </location>
</feature>
<keyword evidence="10" id="KW-1133">Transmembrane helix</keyword>
<evidence type="ECO:0000256" key="7">
    <source>
        <dbReference type="ARBA" id="ARBA00022840"/>
    </source>
</evidence>
<dbReference type="AlphaFoldDB" id="A0A846WQK3"/>
<dbReference type="EC" id="2.7.13.3" evidence="2"/>
<dbReference type="Gene3D" id="1.20.5.1930">
    <property type="match status" value="1"/>
</dbReference>
<evidence type="ECO:0000256" key="2">
    <source>
        <dbReference type="ARBA" id="ARBA00012438"/>
    </source>
</evidence>
<dbReference type="GO" id="GO:0005524">
    <property type="term" value="F:ATP binding"/>
    <property type="evidence" value="ECO:0007669"/>
    <property type="project" value="UniProtKB-KW"/>
</dbReference>
<evidence type="ECO:0000313" key="12">
    <source>
        <dbReference type="EMBL" id="NKY02591.1"/>
    </source>
</evidence>
<organism evidence="12 13">
    <name type="scientific">Gordonia polyisoprenivorans</name>
    <dbReference type="NCBI Taxonomy" id="84595"/>
    <lineage>
        <taxon>Bacteria</taxon>
        <taxon>Bacillati</taxon>
        <taxon>Actinomycetota</taxon>
        <taxon>Actinomycetes</taxon>
        <taxon>Mycobacteriales</taxon>
        <taxon>Gordoniaceae</taxon>
        <taxon>Gordonia</taxon>
    </lineage>
</organism>
<keyword evidence="3" id="KW-0597">Phosphoprotein</keyword>
<dbReference type="Proteomes" id="UP000563898">
    <property type="component" value="Unassembled WGS sequence"/>
</dbReference>
<feature type="transmembrane region" description="Helical" evidence="10">
    <location>
        <begin position="152"/>
        <end position="170"/>
    </location>
</feature>
<sequence>MRWLEAHYRHALVIFGFDYPTSYMLISDLGVFTLTVAAVVQRVVVGPSGTQWIPIAAAVVLALGPHLACLYRGWQPSILRWKPWILGLPAFTLAAVVCFWQVPVEVDVATLLLPLCATITAAVATRREAIISTIALSATAIGGGLAGVIAQAWLFVLMVGFGGVVGYLLQKQLLLLTAERRAQEQQMALDRAEIAGEVHDVLAHSLSIMMLNVTAARRALQEHDDVAEAVDALVDAEQVGRATMQDVRRTVELLRTSDAESSTPQPGFADLPDLVDGFRRAGVDLDAEIVGDPETITGGTGLAVYRVVQESLSNAARHAPHGTVTVRVGPEPGGALVVRVRNPVTADARRARGGSGLSGMASRVENCGGIFVTRVVDGHWCVDARFPGAAVECSDAGLVDAASGPQVSVETPCPPTTFGSMPVTRPNGSPVSGPR</sequence>
<feature type="compositionally biased region" description="Polar residues" evidence="9">
    <location>
        <begin position="426"/>
        <end position="435"/>
    </location>
</feature>
<feature type="region of interest" description="Disordered" evidence="9">
    <location>
        <begin position="404"/>
        <end position="435"/>
    </location>
</feature>
<keyword evidence="10" id="KW-0472">Membrane</keyword>
<dbReference type="InterPro" id="IPR050482">
    <property type="entry name" value="Sensor_HK_TwoCompSys"/>
</dbReference>
<feature type="transmembrane region" description="Helical" evidence="10">
    <location>
        <begin position="21"/>
        <end position="40"/>
    </location>
</feature>
<evidence type="ECO:0000256" key="8">
    <source>
        <dbReference type="ARBA" id="ARBA00023012"/>
    </source>
</evidence>
<dbReference type="GO" id="GO:0016020">
    <property type="term" value="C:membrane"/>
    <property type="evidence" value="ECO:0007669"/>
    <property type="project" value="InterPro"/>
</dbReference>
<proteinExistence type="predicted"/>
<evidence type="ECO:0000256" key="10">
    <source>
        <dbReference type="SAM" id="Phobius"/>
    </source>
</evidence>
<protein>
    <recommendedName>
        <fullName evidence="2">histidine kinase</fullName>
        <ecNumber evidence="2">2.7.13.3</ecNumber>
    </recommendedName>
</protein>
<dbReference type="InterPro" id="IPR011712">
    <property type="entry name" value="Sig_transdc_His_kin_sub3_dim/P"/>
</dbReference>
<evidence type="ECO:0000256" key="9">
    <source>
        <dbReference type="SAM" id="MobiDB-lite"/>
    </source>
</evidence>
<evidence type="ECO:0000256" key="5">
    <source>
        <dbReference type="ARBA" id="ARBA00022741"/>
    </source>
</evidence>
<dbReference type="EMBL" id="JAAXPC010000007">
    <property type="protein sequence ID" value="NKY02591.1"/>
    <property type="molecule type" value="Genomic_DNA"/>
</dbReference>
<feature type="transmembrane region" description="Helical" evidence="10">
    <location>
        <begin position="108"/>
        <end position="124"/>
    </location>
</feature>
<dbReference type="Gene3D" id="3.30.565.10">
    <property type="entry name" value="Histidine kinase-like ATPase, C-terminal domain"/>
    <property type="match status" value="1"/>
</dbReference>
<evidence type="ECO:0000313" key="13">
    <source>
        <dbReference type="Proteomes" id="UP000563898"/>
    </source>
</evidence>
<dbReference type="GO" id="GO:0000155">
    <property type="term" value="F:phosphorelay sensor kinase activity"/>
    <property type="evidence" value="ECO:0007669"/>
    <property type="project" value="InterPro"/>
</dbReference>
<dbReference type="SUPFAM" id="SSF55874">
    <property type="entry name" value="ATPase domain of HSP90 chaperone/DNA topoisomerase II/histidine kinase"/>
    <property type="match status" value="1"/>
</dbReference>
<keyword evidence="7" id="KW-0067">ATP-binding</keyword>
<evidence type="ECO:0000256" key="4">
    <source>
        <dbReference type="ARBA" id="ARBA00022679"/>
    </source>
</evidence>
<dbReference type="InterPro" id="IPR036890">
    <property type="entry name" value="HATPase_C_sf"/>
</dbReference>
<dbReference type="PANTHER" id="PTHR24421:SF10">
    <property type="entry name" value="NITRATE_NITRITE SENSOR PROTEIN NARQ"/>
    <property type="match status" value="1"/>
</dbReference>
<dbReference type="PANTHER" id="PTHR24421">
    <property type="entry name" value="NITRATE/NITRITE SENSOR PROTEIN NARX-RELATED"/>
    <property type="match status" value="1"/>
</dbReference>
<comment type="catalytic activity">
    <reaction evidence="1">
        <text>ATP + protein L-histidine = ADP + protein N-phospho-L-histidine.</text>
        <dbReference type="EC" id="2.7.13.3"/>
    </reaction>
</comment>
<evidence type="ECO:0000259" key="11">
    <source>
        <dbReference type="Pfam" id="PF07730"/>
    </source>
</evidence>